<name>A0A5S4EZ74_9ACTN</name>
<evidence type="ECO:0000259" key="3">
    <source>
        <dbReference type="PROSITE" id="PS50075"/>
    </source>
</evidence>
<dbReference type="Pfam" id="PF00550">
    <property type="entry name" value="PP-binding"/>
    <property type="match status" value="1"/>
</dbReference>
<comment type="caution">
    <text evidence="4">The sequence shown here is derived from an EMBL/GenBank/DDBJ whole genome shotgun (WGS) entry which is preliminary data.</text>
</comment>
<dbReference type="InterPro" id="IPR009081">
    <property type="entry name" value="PP-bd_ACP"/>
</dbReference>
<dbReference type="Proteomes" id="UP000309128">
    <property type="component" value="Unassembled WGS sequence"/>
</dbReference>
<sequence length="114" mass="12341">MGGCPLGEVCLLSASSWSRHAAKPKRHRLLTEFIIDQVRDLLGGTTRHIGPNTSLVLLGVDSLAAVQLQQRLQRAVKIDIKPGVIWTKPTPAALTNWLLEHMTGGLTGQPEAES</sequence>
<feature type="domain" description="Carrier" evidence="3">
    <location>
        <begin position="28"/>
        <end position="102"/>
    </location>
</feature>
<dbReference type="Gene3D" id="1.10.1200.10">
    <property type="entry name" value="ACP-like"/>
    <property type="match status" value="1"/>
</dbReference>
<dbReference type="SMART" id="SM00823">
    <property type="entry name" value="PKS_PP"/>
    <property type="match status" value="1"/>
</dbReference>
<evidence type="ECO:0000256" key="2">
    <source>
        <dbReference type="ARBA" id="ARBA00022553"/>
    </source>
</evidence>
<organism evidence="4 5">
    <name type="scientific">Nonomuraea turkmeniaca</name>
    <dbReference type="NCBI Taxonomy" id="103838"/>
    <lineage>
        <taxon>Bacteria</taxon>
        <taxon>Bacillati</taxon>
        <taxon>Actinomycetota</taxon>
        <taxon>Actinomycetes</taxon>
        <taxon>Streptosporangiales</taxon>
        <taxon>Streptosporangiaceae</taxon>
        <taxon>Nonomuraea</taxon>
    </lineage>
</organism>
<gene>
    <name evidence="4" type="ORF">ETD86_45455</name>
</gene>
<reference evidence="4 5" key="1">
    <citation type="submission" date="2019-05" db="EMBL/GenBank/DDBJ databases">
        <title>Draft genome sequence of Nonomuraea turkmeniaca DSM 43926.</title>
        <authorList>
            <person name="Saricaoglu S."/>
            <person name="Isik K."/>
        </authorList>
    </citation>
    <scope>NUCLEOTIDE SEQUENCE [LARGE SCALE GENOMIC DNA]</scope>
    <source>
        <strain evidence="4 5">DSM 43926</strain>
    </source>
</reference>
<proteinExistence type="predicted"/>
<dbReference type="OrthoDB" id="4537517at2"/>
<keyword evidence="2" id="KW-0597">Phosphoprotein</keyword>
<evidence type="ECO:0000313" key="4">
    <source>
        <dbReference type="EMBL" id="TMR08976.1"/>
    </source>
</evidence>
<dbReference type="AlphaFoldDB" id="A0A5S4EZ74"/>
<evidence type="ECO:0000313" key="5">
    <source>
        <dbReference type="Proteomes" id="UP000309128"/>
    </source>
</evidence>
<dbReference type="InterPro" id="IPR020806">
    <property type="entry name" value="PKS_PP-bd"/>
</dbReference>
<dbReference type="GO" id="GO:0031177">
    <property type="term" value="F:phosphopantetheine binding"/>
    <property type="evidence" value="ECO:0007669"/>
    <property type="project" value="InterPro"/>
</dbReference>
<protein>
    <recommendedName>
        <fullName evidence="3">Carrier domain-containing protein</fullName>
    </recommendedName>
</protein>
<accession>A0A5S4EZ74</accession>
<dbReference type="SUPFAM" id="SSF47336">
    <property type="entry name" value="ACP-like"/>
    <property type="match status" value="1"/>
</dbReference>
<evidence type="ECO:0000256" key="1">
    <source>
        <dbReference type="ARBA" id="ARBA00022450"/>
    </source>
</evidence>
<dbReference type="EMBL" id="VCKY01000259">
    <property type="protein sequence ID" value="TMR08976.1"/>
    <property type="molecule type" value="Genomic_DNA"/>
</dbReference>
<keyword evidence="5" id="KW-1185">Reference proteome</keyword>
<keyword evidence="1" id="KW-0596">Phosphopantetheine</keyword>
<dbReference type="PROSITE" id="PS50075">
    <property type="entry name" value="CARRIER"/>
    <property type="match status" value="1"/>
</dbReference>
<dbReference type="InterPro" id="IPR036736">
    <property type="entry name" value="ACP-like_sf"/>
</dbReference>